<dbReference type="Gene3D" id="1.10.287.130">
    <property type="match status" value="1"/>
</dbReference>
<dbReference type="NCBIfam" id="TIGR00229">
    <property type="entry name" value="sensory_box"/>
    <property type="match status" value="1"/>
</dbReference>
<dbReference type="SMART" id="SM00387">
    <property type="entry name" value="HATPase_c"/>
    <property type="match status" value="1"/>
</dbReference>
<dbReference type="EC" id="2.7.13.3" evidence="2"/>
<dbReference type="SUPFAM" id="SSF55874">
    <property type="entry name" value="ATPase domain of HSP90 chaperone/DNA topoisomerase II/histidine kinase"/>
    <property type="match status" value="1"/>
</dbReference>
<gene>
    <name evidence="10" type="ORF">GGE16_003550</name>
</gene>
<dbReference type="PANTHER" id="PTHR43065:SF10">
    <property type="entry name" value="PEROXIDE STRESS-ACTIVATED HISTIDINE KINASE MAK3"/>
    <property type="match status" value="1"/>
</dbReference>
<dbReference type="SUPFAM" id="SSF47384">
    <property type="entry name" value="Homodimeric domain of signal transducing histidine kinase"/>
    <property type="match status" value="1"/>
</dbReference>
<keyword evidence="3" id="KW-0597">Phosphoprotein</keyword>
<dbReference type="GO" id="GO:0005524">
    <property type="term" value="F:ATP binding"/>
    <property type="evidence" value="ECO:0007669"/>
    <property type="project" value="UniProtKB-KW"/>
</dbReference>
<feature type="domain" description="Histidine kinase" evidence="9">
    <location>
        <begin position="286"/>
        <end position="499"/>
    </location>
</feature>
<keyword evidence="6" id="KW-0418">Kinase</keyword>
<organism evidence="10 11">
    <name type="scientific">Rhizobium leguminosarum</name>
    <dbReference type="NCBI Taxonomy" id="384"/>
    <lineage>
        <taxon>Bacteria</taxon>
        <taxon>Pseudomonadati</taxon>
        <taxon>Pseudomonadota</taxon>
        <taxon>Alphaproteobacteria</taxon>
        <taxon>Hyphomicrobiales</taxon>
        <taxon>Rhizobiaceae</taxon>
        <taxon>Rhizobium/Agrobacterium group</taxon>
        <taxon>Rhizobium</taxon>
    </lineage>
</organism>
<dbReference type="InterPro" id="IPR003594">
    <property type="entry name" value="HATPase_dom"/>
</dbReference>
<keyword evidence="7" id="KW-0067">ATP-binding</keyword>
<evidence type="ECO:0000256" key="4">
    <source>
        <dbReference type="ARBA" id="ARBA00022679"/>
    </source>
</evidence>
<dbReference type="SMART" id="SM00091">
    <property type="entry name" value="PAS"/>
    <property type="match status" value="2"/>
</dbReference>
<reference evidence="10 11" key="1">
    <citation type="submission" date="2020-08" db="EMBL/GenBank/DDBJ databases">
        <title>Genomic Encyclopedia of Type Strains, Phase IV (KMG-V): Genome sequencing to study the core and pangenomes of soil and plant-associated prokaryotes.</title>
        <authorList>
            <person name="Whitman W."/>
        </authorList>
    </citation>
    <scope>NUCLEOTIDE SEQUENCE [LARGE SCALE GENOMIC DNA]</scope>
    <source>
        <strain evidence="10 11">SEMIA 415</strain>
    </source>
</reference>
<keyword evidence="4" id="KW-0808">Transferase</keyword>
<proteinExistence type="predicted"/>
<evidence type="ECO:0000313" key="11">
    <source>
        <dbReference type="Proteomes" id="UP000538507"/>
    </source>
</evidence>
<dbReference type="PRINTS" id="PR00344">
    <property type="entry name" value="BCTRLSENSOR"/>
</dbReference>
<evidence type="ECO:0000259" key="9">
    <source>
        <dbReference type="PROSITE" id="PS50109"/>
    </source>
</evidence>
<comment type="caution">
    <text evidence="10">The sequence shown here is derived from an EMBL/GenBank/DDBJ whole genome shotgun (WGS) entry which is preliminary data.</text>
</comment>
<dbReference type="InterPro" id="IPR003661">
    <property type="entry name" value="HisK_dim/P_dom"/>
</dbReference>
<evidence type="ECO:0000256" key="7">
    <source>
        <dbReference type="ARBA" id="ARBA00022840"/>
    </source>
</evidence>
<dbReference type="Pfam" id="PF02518">
    <property type="entry name" value="HATPase_c"/>
    <property type="match status" value="1"/>
</dbReference>
<dbReference type="SMART" id="SM00388">
    <property type="entry name" value="HisKA"/>
    <property type="match status" value="1"/>
</dbReference>
<dbReference type="InterPro" id="IPR036097">
    <property type="entry name" value="HisK_dim/P_sf"/>
</dbReference>
<keyword evidence="5" id="KW-0547">Nucleotide-binding</keyword>
<dbReference type="RefSeq" id="WP_183608298.1">
    <property type="nucleotide sequence ID" value="NZ_JACHAZ010000001.1"/>
</dbReference>
<evidence type="ECO:0000256" key="8">
    <source>
        <dbReference type="ARBA" id="ARBA00023012"/>
    </source>
</evidence>
<dbReference type="InterPro" id="IPR036890">
    <property type="entry name" value="HATPase_C_sf"/>
</dbReference>
<evidence type="ECO:0000313" key="10">
    <source>
        <dbReference type="EMBL" id="MBB4291491.1"/>
    </source>
</evidence>
<evidence type="ECO:0000256" key="3">
    <source>
        <dbReference type="ARBA" id="ARBA00022553"/>
    </source>
</evidence>
<sequence>MVDAVPGILAFFDGDLICRFANEYHHSWYRSSPHEMVGRHLRDIIGDKDFAARAPHLARVRRGETSYFEVPVPMRNGSFRDAAVTYTPKMGPTGFDGVYILTFDVAVLHQRYHSVFDGTAAGFWVVDYAKLPELLRRHGIHGADALSQAAKSSPQLIRGFLDELRVVHLNQKACQIFDVDVNDAMDKPFGQWWPDDSLQAFAQQLVALLNDEPFFEIETVMRTRTGERRDVLMTCAFVKKDPDATTVTIGTTDIRARVMKEQQLAHAQTELAHAARVALLGELMASIAHEVNQPLAAIAADGSGALRWLSKEEPDLGEAKAAITRMVSESRRASEVIARTKNLAVKAGPTTTNFDINRMIEDTLVIVRRQVINLGAEIETRFDDVCPEIRADRVQLQQVLINLIINAAQAVCGRAEPRSVKVTSSFNEEYVTVSVEDNGPGVGDNASRLFDVFFTTKETGMGMGLAISRTILEAHGGKIELVKSSGKGATFAFSVPRPDAAGSEERA</sequence>
<name>A0AAE2SX75_RHILE</name>
<accession>A0AAE2SX75</accession>
<dbReference type="InterPro" id="IPR000014">
    <property type="entry name" value="PAS"/>
</dbReference>
<dbReference type="CDD" id="cd00082">
    <property type="entry name" value="HisKA"/>
    <property type="match status" value="1"/>
</dbReference>
<protein>
    <recommendedName>
        <fullName evidence="2">histidine kinase</fullName>
        <ecNumber evidence="2">2.7.13.3</ecNumber>
    </recommendedName>
</protein>
<comment type="catalytic activity">
    <reaction evidence="1">
        <text>ATP + protein L-histidine = ADP + protein N-phospho-L-histidine.</text>
        <dbReference type="EC" id="2.7.13.3"/>
    </reaction>
</comment>
<dbReference type="AlphaFoldDB" id="A0AAE2SX75"/>
<evidence type="ECO:0000256" key="2">
    <source>
        <dbReference type="ARBA" id="ARBA00012438"/>
    </source>
</evidence>
<evidence type="ECO:0000256" key="1">
    <source>
        <dbReference type="ARBA" id="ARBA00000085"/>
    </source>
</evidence>
<dbReference type="InterPro" id="IPR013656">
    <property type="entry name" value="PAS_4"/>
</dbReference>
<keyword evidence="8" id="KW-0902">Two-component regulatory system</keyword>
<dbReference type="InterPro" id="IPR004358">
    <property type="entry name" value="Sig_transdc_His_kin-like_C"/>
</dbReference>
<evidence type="ECO:0000256" key="5">
    <source>
        <dbReference type="ARBA" id="ARBA00022741"/>
    </source>
</evidence>
<dbReference type="InterPro" id="IPR035965">
    <property type="entry name" value="PAS-like_dom_sf"/>
</dbReference>
<dbReference type="EMBL" id="JACIGO010000003">
    <property type="protein sequence ID" value="MBB4291491.1"/>
    <property type="molecule type" value="Genomic_DNA"/>
</dbReference>
<evidence type="ECO:0000256" key="6">
    <source>
        <dbReference type="ARBA" id="ARBA00022777"/>
    </source>
</evidence>
<dbReference type="Pfam" id="PF08448">
    <property type="entry name" value="PAS_4"/>
    <property type="match status" value="2"/>
</dbReference>
<dbReference type="PROSITE" id="PS50109">
    <property type="entry name" value="HIS_KIN"/>
    <property type="match status" value="1"/>
</dbReference>
<dbReference type="GO" id="GO:0000155">
    <property type="term" value="F:phosphorelay sensor kinase activity"/>
    <property type="evidence" value="ECO:0007669"/>
    <property type="project" value="InterPro"/>
</dbReference>
<dbReference type="Gene3D" id="3.30.450.20">
    <property type="entry name" value="PAS domain"/>
    <property type="match status" value="2"/>
</dbReference>
<dbReference type="Proteomes" id="UP000538507">
    <property type="component" value="Unassembled WGS sequence"/>
</dbReference>
<dbReference type="InterPro" id="IPR005467">
    <property type="entry name" value="His_kinase_dom"/>
</dbReference>
<dbReference type="SUPFAM" id="SSF55785">
    <property type="entry name" value="PYP-like sensor domain (PAS domain)"/>
    <property type="match status" value="2"/>
</dbReference>
<dbReference type="PANTHER" id="PTHR43065">
    <property type="entry name" value="SENSOR HISTIDINE KINASE"/>
    <property type="match status" value="1"/>
</dbReference>
<dbReference type="Gene3D" id="3.30.565.10">
    <property type="entry name" value="Histidine kinase-like ATPase, C-terminal domain"/>
    <property type="match status" value="1"/>
</dbReference>
<dbReference type="CDD" id="cd00130">
    <property type="entry name" value="PAS"/>
    <property type="match status" value="2"/>
</dbReference>